<sequence length="217" mass="22939">MSTNSLPLTIANASGALLVGACLTLGTVCFILLSSQTGTPPEQCHLLQLYIAALIVAVIGYFLSYFLFNNVQAIFHPHAETGKDMANHDTARSALSKAVGFFAAVIISMTDGILTAKLSFGNKAPVGRYNSTMGILLESAVINVPIAICVAVKNMPTTNVAIAWAIAGAIFAPCQGFATILIIYQVALGRAIGQQNREEVTLVMDSKSHDVPEDIQI</sequence>
<feature type="transmembrane region" description="Helical" evidence="1">
    <location>
        <begin position="161"/>
        <end position="187"/>
    </location>
</feature>
<keyword evidence="1" id="KW-0472">Membrane</keyword>
<dbReference type="EMBL" id="MU151178">
    <property type="protein sequence ID" value="KAF9447967.1"/>
    <property type="molecule type" value="Genomic_DNA"/>
</dbReference>
<feature type="transmembrane region" description="Helical" evidence="1">
    <location>
        <begin position="46"/>
        <end position="68"/>
    </location>
</feature>
<keyword evidence="1" id="KW-0812">Transmembrane</keyword>
<evidence type="ECO:0000256" key="1">
    <source>
        <dbReference type="SAM" id="Phobius"/>
    </source>
</evidence>
<proteinExistence type="predicted"/>
<name>A0A9P6C1N3_9AGAR</name>
<accession>A0A9P6C1N3</accession>
<keyword evidence="3" id="KW-1185">Reference proteome</keyword>
<organism evidence="2 3">
    <name type="scientific">Macrolepiota fuliginosa MF-IS2</name>
    <dbReference type="NCBI Taxonomy" id="1400762"/>
    <lineage>
        <taxon>Eukaryota</taxon>
        <taxon>Fungi</taxon>
        <taxon>Dikarya</taxon>
        <taxon>Basidiomycota</taxon>
        <taxon>Agaricomycotina</taxon>
        <taxon>Agaricomycetes</taxon>
        <taxon>Agaricomycetidae</taxon>
        <taxon>Agaricales</taxon>
        <taxon>Agaricineae</taxon>
        <taxon>Agaricaceae</taxon>
        <taxon>Macrolepiota</taxon>
    </lineage>
</organism>
<dbReference type="AlphaFoldDB" id="A0A9P6C1N3"/>
<keyword evidence="1" id="KW-1133">Transmembrane helix</keyword>
<feature type="transmembrane region" description="Helical" evidence="1">
    <location>
        <begin position="135"/>
        <end position="155"/>
    </location>
</feature>
<protein>
    <submittedName>
        <fullName evidence="2">Uncharacterized protein</fullName>
    </submittedName>
</protein>
<comment type="caution">
    <text evidence="2">The sequence shown here is derived from an EMBL/GenBank/DDBJ whole genome shotgun (WGS) entry which is preliminary data.</text>
</comment>
<feature type="transmembrane region" description="Helical" evidence="1">
    <location>
        <begin position="12"/>
        <end position="34"/>
    </location>
</feature>
<dbReference type="Proteomes" id="UP000807342">
    <property type="component" value="Unassembled WGS sequence"/>
</dbReference>
<reference evidence="2" key="1">
    <citation type="submission" date="2020-11" db="EMBL/GenBank/DDBJ databases">
        <authorList>
            <consortium name="DOE Joint Genome Institute"/>
            <person name="Ahrendt S."/>
            <person name="Riley R."/>
            <person name="Andreopoulos W."/>
            <person name="Labutti K."/>
            <person name="Pangilinan J."/>
            <person name="Ruiz-Duenas F.J."/>
            <person name="Barrasa J.M."/>
            <person name="Sanchez-Garcia M."/>
            <person name="Camarero S."/>
            <person name="Miyauchi S."/>
            <person name="Serrano A."/>
            <person name="Linde D."/>
            <person name="Babiker R."/>
            <person name="Drula E."/>
            <person name="Ayuso-Fernandez I."/>
            <person name="Pacheco R."/>
            <person name="Padilla G."/>
            <person name="Ferreira P."/>
            <person name="Barriuso J."/>
            <person name="Kellner H."/>
            <person name="Castanera R."/>
            <person name="Alfaro M."/>
            <person name="Ramirez L."/>
            <person name="Pisabarro A.G."/>
            <person name="Kuo A."/>
            <person name="Tritt A."/>
            <person name="Lipzen A."/>
            <person name="He G."/>
            <person name="Yan M."/>
            <person name="Ng V."/>
            <person name="Cullen D."/>
            <person name="Martin F."/>
            <person name="Rosso M.-N."/>
            <person name="Henrissat B."/>
            <person name="Hibbett D."/>
            <person name="Martinez A.T."/>
            <person name="Grigoriev I.V."/>
        </authorList>
    </citation>
    <scope>NUCLEOTIDE SEQUENCE</scope>
    <source>
        <strain evidence="2">MF-IS2</strain>
    </source>
</reference>
<evidence type="ECO:0000313" key="2">
    <source>
        <dbReference type="EMBL" id="KAF9447967.1"/>
    </source>
</evidence>
<feature type="transmembrane region" description="Helical" evidence="1">
    <location>
        <begin position="94"/>
        <end position="114"/>
    </location>
</feature>
<gene>
    <name evidence="2" type="ORF">P691DRAFT_760312</name>
</gene>
<evidence type="ECO:0000313" key="3">
    <source>
        <dbReference type="Proteomes" id="UP000807342"/>
    </source>
</evidence>